<evidence type="ECO:0000256" key="2">
    <source>
        <dbReference type="SAM" id="Phobius"/>
    </source>
</evidence>
<dbReference type="AlphaFoldDB" id="A0A518GK40"/>
<reference evidence="3 4" key="1">
    <citation type="submission" date="2019-02" db="EMBL/GenBank/DDBJ databases">
        <title>Deep-cultivation of Planctomycetes and their phenomic and genomic characterization uncovers novel biology.</title>
        <authorList>
            <person name="Wiegand S."/>
            <person name="Jogler M."/>
            <person name="Boedeker C."/>
            <person name="Pinto D."/>
            <person name="Vollmers J."/>
            <person name="Rivas-Marin E."/>
            <person name="Kohn T."/>
            <person name="Peeters S.H."/>
            <person name="Heuer A."/>
            <person name="Rast P."/>
            <person name="Oberbeckmann S."/>
            <person name="Bunk B."/>
            <person name="Jeske O."/>
            <person name="Meyerdierks A."/>
            <person name="Storesund J.E."/>
            <person name="Kallscheuer N."/>
            <person name="Luecker S."/>
            <person name="Lage O.M."/>
            <person name="Pohl T."/>
            <person name="Merkel B.J."/>
            <person name="Hornburger P."/>
            <person name="Mueller R.-W."/>
            <person name="Bruemmer F."/>
            <person name="Labrenz M."/>
            <person name="Spormann A.M."/>
            <person name="Op den Camp H."/>
            <person name="Overmann J."/>
            <person name="Amann R."/>
            <person name="Jetten M.S.M."/>
            <person name="Mascher T."/>
            <person name="Medema M.H."/>
            <person name="Devos D.P."/>
            <person name="Kaster A.-K."/>
            <person name="Ovreas L."/>
            <person name="Rohde M."/>
            <person name="Galperin M.Y."/>
            <person name="Jogler C."/>
        </authorList>
    </citation>
    <scope>NUCLEOTIDE SEQUENCE [LARGE SCALE GENOMIC DNA]</scope>
    <source>
        <strain evidence="3 4">Spb1</strain>
    </source>
</reference>
<dbReference type="EMBL" id="CP036299">
    <property type="protein sequence ID" value="QDV28938.1"/>
    <property type="molecule type" value="Genomic_DNA"/>
</dbReference>
<evidence type="ECO:0000313" key="3">
    <source>
        <dbReference type="EMBL" id="QDV28938.1"/>
    </source>
</evidence>
<name>A0A518GK40_9PLAN</name>
<sequence>MPQNVAQDMQKRLGSKGPKNANSDMIRQSKINQHNYIQFSEADRKVPGENIEYLIGELSFLLIGICSLELISGIAQPF</sequence>
<dbReference type="KEGG" id="peh:Spb1_08050"/>
<keyword evidence="2" id="KW-0812">Transmembrane</keyword>
<dbReference type="RefSeq" id="WP_145296089.1">
    <property type="nucleotide sequence ID" value="NZ_CP036299.1"/>
</dbReference>
<dbReference type="Proteomes" id="UP000315349">
    <property type="component" value="Chromosome"/>
</dbReference>
<proteinExistence type="predicted"/>
<keyword evidence="2" id="KW-1133">Transmembrane helix</keyword>
<feature type="transmembrane region" description="Helical" evidence="2">
    <location>
        <begin position="54"/>
        <end position="75"/>
    </location>
</feature>
<feature type="region of interest" description="Disordered" evidence="1">
    <location>
        <begin position="1"/>
        <end position="24"/>
    </location>
</feature>
<keyword evidence="2" id="KW-0472">Membrane</keyword>
<dbReference type="OrthoDB" id="9848083at2"/>
<organism evidence="3 4">
    <name type="scientific">Planctopirus ephydatiae</name>
    <dbReference type="NCBI Taxonomy" id="2528019"/>
    <lineage>
        <taxon>Bacteria</taxon>
        <taxon>Pseudomonadati</taxon>
        <taxon>Planctomycetota</taxon>
        <taxon>Planctomycetia</taxon>
        <taxon>Planctomycetales</taxon>
        <taxon>Planctomycetaceae</taxon>
        <taxon>Planctopirus</taxon>
    </lineage>
</organism>
<gene>
    <name evidence="3" type="ORF">Spb1_08050</name>
</gene>
<evidence type="ECO:0000256" key="1">
    <source>
        <dbReference type="SAM" id="MobiDB-lite"/>
    </source>
</evidence>
<evidence type="ECO:0000313" key="4">
    <source>
        <dbReference type="Proteomes" id="UP000315349"/>
    </source>
</evidence>
<keyword evidence="4" id="KW-1185">Reference proteome</keyword>
<accession>A0A518GK40</accession>
<protein>
    <submittedName>
        <fullName evidence="3">Uncharacterized protein</fullName>
    </submittedName>
</protein>